<sequence length="73" mass="7948">MKLLCLFLVLSCLALAWSGSIDGLMKVKMPRHVDSMSAARSDSPEDKCSDICHDAGYKGGFFDPSFAGYCLCH</sequence>
<keyword evidence="2" id="KW-1185">Reference proteome</keyword>
<dbReference type="AlphaFoldDB" id="A0A915D618"/>
<feature type="chain" id="PRO_5037310738" evidence="1">
    <location>
        <begin position="19"/>
        <end position="73"/>
    </location>
</feature>
<evidence type="ECO:0000313" key="3">
    <source>
        <dbReference type="WBParaSite" id="jg15744"/>
    </source>
</evidence>
<evidence type="ECO:0000313" key="2">
    <source>
        <dbReference type="Proteomes" id="UP000887574"/>
    </source>
</evidence>
<reference evidence="3" key="1">
    <citation type="submission" date="2022-11" db="UniProtKB">
        <authorList>
            <consortium name="WormBaseParasite"/>
        </authorList>
    </citation>
    <scope>IDENTIFICATION</scope>
</reference>
<evidence type="ECO:0000256" key="1">
    <source>
        <dbReference type="SAM" id="SignalP"/>
    </source>
</evidence>
<accession>A0A915D618</accession>
<protein>
    <submittedName>
        <fullName evidence="3">Defensin</fullName>
    </submittedName>
</protein>
<feature type="signal peptide" evidence="1">
    <location>
        <begin position="1"/>
        <end position="18"/>
    </location>
</feature>
<proteinExistence type="predicted"/>
<name>A0A915D618_9BILA</name>
<dbReference type="Proteomes" id="UP000887574">
    <property type="component" value="Unplaced"/>
</dbReference>
<keyword evidence="1" id="KW-0732">Signal</keyword>
<organism evidence="2 3">
    <name type="scientific">Ditylenchus dipsaci</name>
    <dbReference type="NCBI Taxonomy" id="166011"/>
    <lineage>
        <taxon>Eukaryota</taxon>
        <taxon>Metazoa</taxon>
        <taxon>Ecdysozoa</taxon>
        <taxon>Nematoda</taxon>
        <taxon>Chromadorea</taxon>
        <taxon>Rhabditida</taxon>
        <taxon>Tylenchina</taxon>
        <taxon>Tylenchomorpha</taxon>
        <taxon>Sphaerularioidea</taxon>
        <taxon>Anguinidae</taxon>
        <taxon>Anguininae</taxon>
        <taxon>Ditylenchus</taxon>
    </lineage>
</organism>
<dbReference type="WBParaSite" id="jg15744">
    <property type="protein sequence ID" value="jg15744"/>
    <property type="gene ID" value="jg15744"/>
</dbReference>